<dbReference type="RefSeq" id="WP_332287313.1">
    <property type="nucleotide sequence ID" value="NZ_JAZIBG010000003.1"/>
</dbReference>
<evidence type="ECO:0000313" key="1">
    <source>
        <dbReference type="EMBL" id="MEF7612415.1"/>
    </source>
</evidence>
<comment type="caution">
    <text evidence="1">The sequence shown here is derived from an EMBL/GenBank/DDBJ whole genome shotgun (WGS) entry which is preliminary data.</text>
</comment>
<sequence>MSPSWRDRIEAQVGPESVRLTHRPRGWRPQAPRGIDVPCVAEGPRPAAAVAALADGLARLGVPRAAVSVCLSHRFVRLALVPGGRELRDEAEREAAARHGLRKVVGDEAQQWRVVLDGEAGRGAAVAAGIEPGLFDGLASALSQAQVRGAAIEPLLSVAVRRCRAALAAGPAWLAVAEPGQVVLAALDRGDWQRLRTHRLRAPLAQELPGLLAQAGLVEGLPELRRLVLATQGLPAPAWPEGGDWDVVTVRLDADPVEAAPPPSRGGHA</sequence>
<organism evidence="1 2">
    <name type="scientific">Aquincola agrisoli</name>
    <dbReference type="NCBI Taxonomy" id="3119538"/>
    <lineage>
        <taxon>Bacteria</taxon>
        <taxon>Pseudomonadati</taxon>
        <taxon>Pseudomonadota</taxon>
        <taxon>Betaproteobacteria</taxon>
        <taxon>Burkholderiales</taxon>
        <taxon>Sphaerotilaceae</taxon>
        <taxon>Aquincola</taxon>
    </lineage>
</organism>
<evidence type="ECO:0008006" key="3">
    <source>
        <dbReference type="Google" id="ProtNLM"/>
    </source>
</evidence>
<evidence type="ECO:0000313" key="2">
    <source>
        <dbReference type="Proteomes" id="UP001336250"/>
    </source>
</evidence>
<dbReference type="Proteomes" id="UP001336250">
    <property type="component" value="Unassembled WGS sequence"/>
</dbReference>
<dbReference type="AlphaFoldDB" id="A0AAW9QCQ5"/>
<dbReference type="EMBL" id="JAZIBG010000003">
    <property type="protein sequence ID" value="MEF7612415.1"/>
    <property type="molecule type" value="Genomic_DNA"/>
</dbReference>
<gene>
    <name evidence="1" type="ORF">V4F39_00745</name>
</gene>
<accession>A0AAW9QCQ5</accession>
<name>A0AAW9QCQ5_9BURK</name>
<proteinExistence type="predicted"/>
<reference evidence="1 2" key="1">
    <citation type="submission" date="2024-02" db="EMBL/GenBank/DDBJ databases">
        <title>Genome sequence of Aquincola sp. MAHUQ-54.</title>
        <authorList>
            <person name="Huq M.A."/>
        </authorList>
    </citation>
    <scope>NUCLEOTIDE SEQUENCE [LARGE SCALE GENOMIC DNA]</scope>
    <source>
        <strain evidence="1 2">MAHUQ-54</strain>
    </source>
</reference>
<protein>
    <recommendedName>
        <fullName evidence="3">GspL cytoplasmic actin-ATPase-like domain-containing protein</fullName>
    </recommendedName>
</protein>
<keyword evidence="2" id="KW-1185">Reference proteome</keyword>